<name>A0ABQ9GI33_9NEOP</name>
<organism evidence="1 2">
    <name type="scientific">Dryococelus australis</name>
    <dbReference type="NCBI Taxonomy" id="614101"/>
    <lineage>
        <taxon>Eukaryota</taxon>
        <taxon>Metazoa</taxon>
        <taxon>Ecdysozoa</taxon>
        <taxon>Arthropoda</taxon>
        <taxon>Hexapoda</taxon>
        <taxon>Insecta</taxon>
        <taxon>Pterygota</taxon>
        <taxon>Neoptera</taxon>
        <taxon>Polyneoptera</taxon>
        <taxon>Phasmatodea</taxon>
        <taxon>Verophasmatodea</taxon>
        <taxon>Anareolatae</taxon>
        <taxon>Phasmatidae</taxon>
        <taxon>Eurycanthinae</taxon>
        <taxon>Dryococelus</taxon>
    </lineage>
</organism>
<gene>
    <name evidence="1" type="ORF">PR048_028021</name>
</gene>
<evidence type="ECO:0000313" key="2">
    <source>
        <dbReference type="Proteomes" id="UP001159363"/>
    </source>
</evidence>
<dbReference type="EMBL" id="JARBHB010000012">
    <property type="protein sequence ID" value="KAJ8871694.1"/>
    <property type="molecule type" value="Genomic_DNA"/>
</dbReference>
<evidence type="ECO:0000313" key="1">
    <source>
        <dbReference type="EMBL" id="KAJ8871694.1"/>
    </source>
</evidence>
<dbReference type="Proteomes" id="UP001159363">
    <property type="component" value="Chromosome 11"/>
</dbReference>
<comment type="caution">
    <text evidence="1">The sequence shown here is derived from an EMBL/GenBank/DDBJ whole genome shotgun (WGS) entry which is preliminary data.</text>
</comment>
<sequence length="88" mass="9900">MFFYAANVTFNVAEIDNFKEMIQILRPGYKAPLAKDIGGKLLDNVAQQIELYLVEKVQNCSLTVTLDEWSSITNDTIQAIMIRTGVES</sequence>
<reference evidence="1 2" key="1">
    <citation type="submission" date="2023-02" db="EMBL/GenBank/DDBJ databases">
        <title>LHISI_Scaffold_Assembly.</title>
        <authorList>
            <person name="Stuart O.P."/>
            <person name="Cleave R."/>
            <person name="Magrath M.J.L."/>
            <person name="Mikheyev A.S."/>
        </authorList>
    </citation>
    <scope>NUCLEOTIDE SEQUENCE [LARGE SCALE GENOMIC DNA]</scope>
    <source>
        <strain evidence="1">Daus_M_001</strain>
        <tissue evidence="1">Leg muscle</tissue>
    </source>
</reference>
<keyword evidence="2" id="KW-1185">Reference proteome</keyword>
<proteinExistence type="predicted"/>
<protein>
    <submittedName>
        <fullName evidence="1">Uncharacterized protein</fullName>
    </submittedName>
</protein>
<accession>A0ABQ9GI33</accession>